<reference evidence="1" key="1">
    <citation type="submission" date="2021-06" db="EMBL/GenBank/DDBJ databases">
        <title>Parelaphostrongylus tenuis whole genome reference sequence.</title>
        <authorList>
            <person name="Garwood T.J."/>
            <person name="Larsen P.A."/>
            <person name="Fountain-Jones N.M."/>
            <person name="Garbe J.R."/>
            <person name="Macchietto M.G."/>
            <person name="Kania S.A."/>
            <person name="Gerhold R.W."/>
            <person name="Richards J.E."/>
            <person name="Wolf T.M."/>
        </authorList>
    </citation>
    <scope>NUCLEOTIDE SEQUENCE</scope>
    <source>
        <strain evidence="1">MNPRO001-30</strain>
        <tissue evidence="1">Meninges</tissue>
    </source>
</reference>
<name>A0AAD5RE06_PARTN</name>
<proteinExistence type="predicted"/>
<organism evidence="1 2">
    <name type="scientific">Parelaphostrongylus tenuis</name>
    <name type="common">Meningeal worm</name>
    <dbReference type="NCBI Taxonomy" id="148309"/>
    <lineage>
        <taxon>Eukaryota</taxon>
        <taxon>Metazoa</taxon>
        <taxon>Ecdysozoa</taxon>
        <taxon>Nematoda</taxon>
        <taxon>Chromadorea</taxon>
        <taxon>Rhabditida</taxon>
        <taxon>Rhabditina</taxon>
        <taxon>Rhabditomorpha</taxon>
        <taxon>Strongyloidea</taxon>
        <taxon>Metastrongylidae</taxon>
        <taxon>Parelaphostrongylus</taxon>
    </lineage>
</organism>
<gene>
    <name evidence="1" type="ORF">KIN20_037476</name>
</gene>
<protein>
    <submittedName>
        <fullName evidence="1">Uncharacterized protein</fullName>
    </submittedName>
</protein>
<sequence length="90" mass="10320">MGKHIPTKKDENLNFVLLSVIRDKLAEDTVTQTRARSNEPLQRAKAAATRKCDACSIKYPSFDNSTKFVQRYKETRKTIDIKNAILKHGR</sequence>
<evidence type="ECO:0000313" key="1">
    <source>
        <dbReference type="EMBL" id="KAJ1374725.1"/>
    </source>
</evidence>
<dbReference type="AlphaFoldDB" id="A0AAD5RE06"/>
<dbReference type="Proteomes" id="UP001196413">
    <property type="component" value="Unassembled WGS sequence"/>
</dbReference>
<accession>A0AAD5RE06</accession>
<dbReference type="EMBL" id="JAHQIW010007482">
    <property type="protein sequence ID" value="KAJ1374725.1"/>
    <property type="molecule type" value="Genomic_DNA"/>
</dbReference>
<comment type="caution">
    <text evidence="1">The sequence shown here is derived from an EMBL/GenBank/DDBJ whole genome shotgun (WGS) entry which is preliminary data.</text>
</comment>
<evidence type="ECO:0000313" key="2">
    <source>
        <dbReference type="Proteomes" id="UP001196413"/>
    </source>
</evidence>
<keyword evidence="2" id="KW-1185">Reference proteome</keyword>